<dbReference type="InterPro" id="IPR018641">
    <property type="entry name" value="Trfase_1_rSAM/seldom-assoc"/>
</dbReference>
<comment type="caution">
    <text evidence="1">The sequence shown here is derived from an EMBL/GenBank/DDBJ whole genome shotgun (WGS) entry which is preliminary data.</text>
</comment>
<dbReference type="Proteomes" id="UP000265768">
    <property type="component" value="Unassembled WGS sequence"/>
</dbReference>
<dbReference type="InterPro" id="IPR029044">
    <property type="entry name" value="Nucleotide-diphossugar_trans"/>
</dbReference>
<dbReference type="OrthoDB" id="3829125at2"/>
<dbReference type="EMBL" id="QZEY01000003">
    <property type="protein sequence ID" value="RJL33654.1"/>
    <property type="molecule type" value="Genomic_DNA"/>
</dbReference>
<organism evidence="1 2">
    <name type="scientific">Bailinhaonella thermotolerans</name>
    <dbReference type="NCBI Taxonomy" id="1070861"/>
    <lineage>
        <taxon>Bacteria</taxon>
        <taxon>Bacillati</taxon>
        <taxon>Actinomycetota</taxon>
        <taxon>Actinomycetes</taxon>
        <taxon>Streptosporangiales</taxon>
        <taxon>Streptosporangiaceae</taxon>
        <taxon>Bailinhaonella</taxon>
    </lineage>
</organism>
<dbReference type="Pfam" id="PF09837">
    <property type="entry name" value="DUF2064"/>
    <property type="match status" value="1"/>
</dbReference>
<dbReference type="Gene3D" id="3.90.550.10">
    <property type="entry name" value="Spore Coat Polysaccharide Biosynthesis Protein SpsA, Chain A"/>
    <property type="match status" value="1"/>
</dbReference>
<accession>A0A3A4B849</accession>
<dbReference type="AlphaFoldDB" id="A0A3A4B849"/>
<evidence type="ECO:0000313" key="1">
    <source>
        <dbReference type="EMBL" id="RJL33654.1"/>
    </source>
</evidence>
<sequence>MAAAAPPGIDPREFLRAITEDTCDLLSNLEGVRLALATPIPGLDDLTWPGTHVIDAASASAAFDALAGLATAPGAEAAVITADAPDLPPLLIAKLFRALGRAKVAYAPADGGGLVALAARLPLPGWAAGIDPDAPAAGVRLRKAAPDRPDVAKTPGWHRLRTPADLHHLDPALEGWDATRALLSGHPLPR</sequence>
<name>A0A3A4B849_9ACTN</name>
<proteinExistence type="predicted"/>
<evidence type="ECO:0000313" key="2">
    <source>
        <dbReference type="Proteomes" id="UP000265768"/>
    </source>
</evidence>
<gene>
    <name evidence="1" type="ORF">D5H75_12160</name>
</gene>
<protein>
    <recommendedName>
        <fullName evidence="3">MobA-like NTP transferase domain-containing protein</fullName>
    </recommendedName>
</protein>
<dbReference type="SUPFAM" id="SSF53448">
    <property type="entry name" value="Nucleotide-diphospho-sugar transferases"/>
    <property type="match status" value="1"/>
</dbReference>
<keyword evidence="2" id="KW-1185">Reference proteome</keyword>
<reference evidence="1 2" key="1">
    <citation type="submission" date="2018-09" db="EMBL/GenBank/DDBJ databases">
        <title>YIM 75507 draft genome.</title>
        <authorList>
            <person name="Tang S."/>
            <person name="Feng Y."/>
        </authorList>
    </citation>
    <scope>NUCLEOTIDE SEQUENCE [LARGE SCALE GENOMIC DNA]</scope>
    <source>
        <strain evidence="1 2">YIM 75507</strain>
    </source>
</reference>
<evidence type="ECO:0008006" key="3">
    <source>
        <dbReference type="Google" id="ProtNLM"/>
    </source>
</evidence>